<organism evidence="1 2">
    <name type="scientific">Paenibacillus odorifer</name>
    <dbReference type="NCBI Taxonomy" id="189426"/>
    <lineage>
        <taxon>Bacteria</taxon>
        <taxon>Bacillati</taxon>
        <taxon>Bacillota</taxon>
        <taxon>Bacilli</taxon>
        <taxon>Bacillales</taxon>
        <taxon>Paenibacillaceae</taxon>
        <taxon>Paenibacillus</taxon>
    </lineage>
</organism>
<protein>
    <recommendedName>
        <fullName evidence="3">DUF2513 domain-containing protein</fullName>
    </recommendedName>
</protein>
<gene>
    <name evidence="1" type="ORF">BSO21_27675</name>
</gene>
<evidence type="ECO:0000313" key="1">
    <source>
        <dbReference type="EMBL" id="OMD14808.1"/>
    </source>
</evidence>
<proteinExistence type="predicted"/>
<name>A0ABX3GG81_9BACL</name>
<comment type="caution">
    <text evidence="1">The sequence shown here is derived from an EMBL/GenBank/DDBJ whole genome shotgun (WGS) entry which is preliminary data.</text>
</comment>
<dbReference type="EMBL" id="MPVP01000301">
    <property type="protein sequence ID" value="OMD14808.1"/>
    <property type="molecule type" value="Genomic_DNA"/>
</dbReference>
<keyword evidence="2" id="KW-1185">Reference proteome</keyword>
<accession>A0ABX3GG81</accession>
<evidence type="ECO:0008006" key="3">
    <source>
        <dbReference type="Google" id="ProtNLM"/>
    </source>
</evidence>
<evidence type="ECO:0000313" key="2">
    <source>
        <dbReference type="Proteomes" id="UP000187158"/>
    </source>
</evidence>
<dbReference type="Proteomes" id="UP000187158">
    <property type="component" value="Unassembled WGS sequence"/>
</dbReference>
<dbReference type="Pfam" id="PF10711">
    <property type="entry name" value="DUF2513"/>
    <property type="match status" value="1"/>
</dbReference>
<dbReference type="RefSeq" id="WP_076220310.1">
    <property type="nucleotide sequence ID" value="NZ_MPVM01000011.1"/>
</dbReference>
<sequence>MKRDMDLVIKVLKYIEENNTATNNIVVEIEGYEGEEERELVQYQVKLLRDAGYIEAKGVLNPFEFYVRNMTWEGHEFLDAARNEVIVNEAKEVAKKKGLDFLSLPFELTKALLVEVTKRTLLG</sequence>
<dbReference type="InterPro" id="IPR019650">
    <property type="entry name" value="DUF2513"/>
</dbReference>
<reference evidence="1 2" key="1">
    <citation type="submission" date="2016-11" db="EMBL/GenBank/DDBJ databases">
        <title>Paenibacillus species isolates.</title>
        <authorList>
            <person name="Beno S.M."/>
        </authorList>
    </citation>
    <scope>NUCLEOTIDE SEQUENCE [LARGE SCALE GENOMIC DNA]</scope>
    <source>
        <strain evidence="1 2">FSL H7-0433</strain>
    </source>
</reference>